<organism evidence="2 3">
    <name type="scientific">Chitinilyticum piscinae</name>
    <dbReference type="NCBI Taxonomy" id="2866724"/>
    <lineage>
        <taxon>Bacteria</taxon>
        <taxon>Pseudomonadati</taxon>
        <taxon>Pseudomonadota</taxon>
        <taxon>Betaproteobacteria</taxon>
        <taxon>Neisseriales</taxon>
        <taxon>Chitinibacteraceae</taxon>
        <taxon>Chitinilyticum</taxon>
    </lineage>
</organism>
<comment type="caution">
    <text evidence="2">The sequence shown here is derived from an EMBL/GenBank/DDBJ whole genome shotgun (WGS) entry which is preliminary data.</text>
</comment>
<reference evidence="2 3" key="1">
    <citation type="submission" date="2020-10" db="EMBL/GenBank/DDBJ databases">
        <title>The genome sequence of Chitinilyticum litopenaei 4Y14.</title>
        <authorList>
            <person name="Liu Y."/>
        </authorList>
    </citation>
    <scope>NUCLEOTIDE SEQUENCE [LARGE SCALE GENOMIC DNA]</scope>
    <source>
        <strain evidence="2 3">4Y14</strain>
    </source>
</reference>
<evidence type="ECO:0000259" key="1">
    <source>
        <dbReference type="PROSITE" id="PS51352"/>
    </source>
</evidence>
<evidence type="ECO:0000313" key="2">
    <source>
        <dbReference type="EMBL" id="MBE9609534.1"/>
    </source>
</evidence>
<dbReference type="InterPro" id="IPR000866">
    <property type="entry name" value="AhpC/TSA"/>
</dbReference>
<feature type="domain" description="Thioredoxin" evidence="1">
    <location>
        <begin position="21"/>
        <end position="174"/>
    </location>
</feature>
<dbReference type="GO" id="GO:0016491">
    <property type="term" value="F:oxidoreductase activity"/>
    <property type="evidence" value="ECO:0007669"/>
    <property type="project" value="InterPro"/>
</dbReference>
<accession>A0A8J7KEH3</accession>
<dbReference type="PROSITE" id="PS51352">
    <property type="entry name" value="THIOREDOXIN_2"/>
    <property type="match status" value="1"/>
</dbReference>
<keyword evidence="3" id="KW-1185">Reference proteome</keyword>
<name>A0A8J7KEH3_9NEIS</name>
<proteinExistence type="predicted"/>
<dbReference type="AlphaFoldDB" id="A0A8J7KEH3"/>
<dbReference type="Gene3D" id="3.40.30.10">
    <property type="entry name" value="Glutaredoxin"/>
    <property type="match status" value="1"/>
</dbReference>
<protein>
    <submittedName>
        <fullName evidence="2">Redoxin domain-containing protein</fullName>
    </submittedName>
</protein>
<sequence>MAGCYACPSRGRRHDARPDHPDAGRFAACTSLGRPALAGRDVLDGRRIELQQYRHQTVLLVFFRAGCGSCVYNFKLLREFYKANRNSQFAVIGVGLDKQAEVLRDYARLVAATTPAAEQFPLLWRLDPAHRDGFGEMRHDSSVLVIGKEGEILLRREGVIRNDDWDEIWTYLRHG</sequence>
<dbReference type="InterPro" id="IPR036249">
    <property type="entry name" value="Thioredoxin-like_sf"/>
</dbReference>
<dbReference type="GO" id="GO:0016209">
    <property type="term" value="F:antioxidant activity"/>
    <property type="evidence" value="ECO:0007669"/>
    <property type="project" value="InterPro"/>
</dbReference>
<dbReference type="RefSeq" id="WP_194116056.1">
    <property type="nucleotide sequence ID" value="NZ_JADFUA010000004.1"/>
</dbReference>
<dbReference type="InterPro" id="IPR013766">
    <property type="entry name" value="Thioredoxin_domain"/>
</dbReference>
<evidence type="ECO:0000313" key="3">
    <source>
        <dbReference type="Proteomes" id="UP000604481"/>
    </source>
</evidence>
<dbReference type="EMBL" id="JADFUA010000004">
    <property type="protein sequence ID" value="MBE9609534.1"/>
    <property type="molecule type" value="Genomic_DNA"/>
</dbReference>
<gene>
    <name evidence="2" type="ORF">INR99_09230</name>
</gene>
<dbReference type="Pfam" id="PF00578">
    <property type="entry name" value="AhpC-TSA"/>
    <property type="match status" value="1"/>
</dbReference>
<dbReference type="Proteomes" id="UP000604481">
    <property type="component" value="Unassembled WGS sequence"/>
</dbReference>
<dbReference type="SUPFAM" id="SSF52833">
    <property type="entry name" value="Thioredoxin-like"/>
    <property type="match status" value="1"/>
</dbReference>